<dbReference type="AlphaFoldDB" id="A0A1G2QHQ9"/>
<sequence>MMERNYPVYSTQGGGLVREVNGTFIFIEEPNCPGFCVGDEVPSEWDLQPANELAREKESKCPDFDLSVPWYEDTVHALERMPDQLAHWPTQ</sequence>
<evidence type="ECO:0000313" key="1">
    <source>
        <dbReference type="EMBL" id="OHA59562.1"/>
    </source>
</evidence>
<accession>A0A1G2QHQ9</accession>
<proteinExistence type="predicted"/>
<name>A0A1G2QHQ9_9BACT</name>
<dbReference type="EMBL" id="MHTK01000006">
    <property type="protein sequence ID" value="OHA59562.1"/>
    <property type="molecule type" value="Genomic_DNA"/>
</dbReference>
<protein>
    <submittedName>
        <fullName evidence="1">Uncharacterized protein</fullName>
    </submittedName>
</protein>
<reference evidence="1 2" key="1">
    <citation type="journal article" date="2016" name="Nat. Commun.">
        <title>Thousands of microbial genomes shed light on interconnected biogeochemical processes in an aquifer system.</title>
        <authorList>
            <person name="Anantharaman K."/>
            <person name="Brown C.T."/>
            <person name="Hug L.A."/>
            <person name="Sharon I."/>
            <person name="Castelle C.J."/>
            <person name="Probst A.J."/>
            <person name="Thomas B.C."/>
            <person name="Singh A."/>
            <person name="Wilkins M.J."/>
            <person name="Karaoz U."/>
            <person name="Brodie E.L."/>
            <person name="Williams K.H."/>
            <person name="Hubbard S.S."/>
            <person name="Banfield J.F."/>
        </authorList>
    </citation>
    <scope>NUCLEOTIDE SEQUENCE [LARGE SCALE GENOMIC DNA]</scope>
</reference>
<evidence type="ECO:0000313" key="2">
    <source>
        <dbReference type="Proteomes" id="UP000177838"/>
    </source>
</evidence>
<gene>
    <name evidence="1" type="ORF">A2589_01725</name>
</gene>
<organism evidence="1 2">
    <name type="scientific">Candidatus Vogelbacteria bacterium RIFOXYD1_FULL_46_19</name>
    <dbReference type="NCBI Taxonomy" id="1802439"/>
    <lineage>
        <taxon>Bacteria</taxon>
        <taxon>Candidatus Vogeliibacteriota</taxon>
    </lineage>
</organism>
<dbReference type="Proteomes" id="UP000177838">
    <property type="component" value="Unassembled WGS sequence"/>
</dbReference>
<comment type="caution">
    <text evidence="1">The sequence shown here is derived from an EMBL/GenBank/DDBJ whole genome shotgun (WGS) entry which is preliminary data.</text>
</comment>